<organism evidence="2 3">
    <name type="scientific">Teladorsagia circumcincta</name>
    <name type="common">Brown stomach worm</name>
    <name type="synonym">Ostertagia circumcincta</name>
    <dbReference type="NCBI Taxonomy" id="45464"/>
    <lineage>
        <taxon>Eukaryota</taxon>
        <taxon>Metazoa</taxon>
        <taxon>Ecdysozoa</taxon>
        <taxon>Nematoda</taxon>
        <taxon>Chromadorea</taxon>
        <taxon>Rhabditida</taxon>
        <taxon>Rhabditina</taxon>
        <taxon>Rhabditomorpha</taxon>
        <taxon>Strongyloidea</taxon>
        <taxon>Trichostrongylidae</taxon>
        <taxon>Teladorsagia</taxon>
    </lineage>
</organism>
<dbReference type="Proteomes" id="UP000230423">
    <property type="component" value="Unassembled WGS sequence"/>
</dbReference>
<accession>A0A2G9UAC6</accession>
<gene>
    <name evidence="2" type="ORF">TELCIR_11072</name>
</gene>
<sequence>MQAKVETEEKRKAREKDRQTRTQTNKRARKNNMKKDKRDDVQKDTKKNTESWSKTAEQRKPKEQYPKNVQQSVAAEDAPETEDVGGVQEQQMQPIIPSPIARPTPRSKSAASCSPPTFQDLVRRQIVELPVSLSSSQPLRADKYDFTFDPRLHEEQASNEKALASLSTGTSSEVDDFRLKEKLYKVK</sequence>
<name>A0A2G9UAC6_TELCI</name>
<feature type="compositionally biased region" description="Basic and acidic residues" evidence="1">
    <location>
        <begin position="1"/>
        <end position="20"/>
    </location>
</feature>
<feature type="region of interest" description="Disordered" evidence="1">
    <location>
        <begin position="1"/>
        <end position="117"/>
    </location>
</feature>
<dbReference type="AlphaFoldDB" id="A0A2G9UAC6"/>
<dbReference type="EMBL" id="KZ347755">
    <property type="protein sequence ID" value="PIO67191.1"/>
    <property type="molecule type" value="Genomic_DNA"/>
</dbReference>
<evidence type="ECO:0000313" key="2">
    <source>
        <dbReference type="EMBL" id="PIO67191.1"/>
    </source>
</evidence>
<feature type="compositionally biased region" description="Polar residues" evidence="1">
    <location>
        <begin position="106"/>
        <end position="117"/>
    </location>
</feature>
<protein>
    <submittedName>
        <fullName evidence="2">Uncharacterized protein</fullName>
    </submittedName>
</protein>
<evidence type="ECO:0000256" key="1">
    <source>
        <dbReference type="SAM" id="MobiDB-lite"/>
    </source>
</evidence>
<proteinExistence type="predicted"/>
<keyword evidence="3" id="KW-1185">Reference proteome</keyword>
<feature type="compositionally biased region" description="Basic and acidic residues" evidence="1">
    <location>
        <begin position="33"/>
        <end position="49"/>
    </location>
</feature>
<evidence type="ECO:0000313" key="3">
    <source>
        <dbReference type="Proteomes" id="UP000230423"/>
    </source>
</evidence>
<dbReference type="OrthoDB" id="5847846at2759"/>
<reference evidence="2 3" key="1">
    <citation type="submission" date="2015-09" db="EMBL/GenBank/DDBJ databases">
        <title>Draft genome of the parasitic nematode Teladorsagia circumcincta isolate WARC Sus (inbred).</title>
        <authorList>
            <person name="Mitreva M."/>
        </authorList>
    </citation>
    <scope>NUCLEOTIDE SEQUENCE [LARGE SCALE GENOMIC DNA]</scope>
    <source>
        <strain evidence="2 3">S</strain>
    </source>
</reference>
<feature type="compositionally biased region" description="Basic and acidic residues" evidence="1">
    <location>
        <begin position="56"/>
        <end position="65"/>
    </location>
</feature>